<reference evidence="4 9" key="4">
    <citation type="submission" date="2014-04" db="EMBL/GenBank/DDBJ databases">
        <title>Transcriptional profiles of Haloferax mediterranei on the basis of nitrogen availability.</title>
        <authorList>
            <person name="Bautista V."/>
        </authorList>
    </citation>
    <scope>NUCLEOTIDE SEQUENCE [LARGE SCALE GENOMIC DNA]</scope>
    <source>
        <strain evidence="4">ATCC 33500</strain>
        <strain evidence="9">ATCC 33500 / DSM 1411 / JCM 8866 / NBRC 14739 / NCIMB 2177 / R-4</strain>
        <plasmid evidence="4">HMPLAS1</plasmid>
        <plasmid evidence="9">Plasmid HMPLAS1</plasmid>
    </source>
</reference>
<dbReference type="Proteomes" id="UP000011603">
    <property type="component" value="Unassembled WGS sequence"/>
</dbReference>
<dbReference type="AlphaFoldDB" id="I3RBE8"/>
<dbReference type="EMBL" id="CP007554">
    <property type="protein sequence ID" value="AHZ24393.1"/>
    <property type="molecule type" value="Genomic_DNA"/>
</dbReference>
<keyword evidence="8" id="KW-1185">Reference proteome</keyword>
<reference evidence="3" key="5">
    <citation type="submission" date="2014-05" db="EMBL/GenBank/DDBJ databases">
        <authorList>
            <person name="Wang L."/>
            <person name="Yang H."/>
            <person name="Xiang H."/>
        </authorList>
    </citation>
    <scope>NUCLEOTIDE SEQUENCE</scope>
    <source>
        <strain evidence="3">CGMCC 1.2087</strain>
        <plasmid evidence="3">pHM500</plasmid>
    </source>
</reference>
<dbReference type="Proteomes" id="UP000299011">
    <property type="component" value="Plasmid pHME505"/>
</dbReference>
<accession>I3RBE8</accession>
<keyword evidence="3" id="KW-0614">Plasmid</keyword>
<reference evidence="6 10" key="6">
    <citation type="submission" date="2019-04" db="EMBL/GenBank/DDBJ databases">
        <title>Methylomes of two halophilic Archaea, Haloarcula marismortui and Haloferax mediterranei.</title>
        <authorList>
            <person name="DasSarma S."/>
            <person name="DasSarma P."/>
            <person name="DasSarma S."/>
            <person name="Fomenkov A."/>
            <person name="Vincze T."/>
            <person name="Anton B.P."/>
            <person name="Roberts R.J."/>
        </authorList>
    </citation>
    <scope>NUCLEOTIDE SEQUENCE [LARGE SCALE GENOMIC DNA]</scope>
    <source>
        <strain evidence="6">ATCC 33500</strain>
        <strain evidence="10">ATCC 33500 / DSM 1411 / JCM 8866 / NBRC 14739 / NCIMB 2177 / R-4</strain>
        <plasmid evidence="6 10">pHME505</plasmid>
    </source>
</reference>
<dbReference type="GeneID" id="40157908"/>
<accession>M0IMQ6</accession>
<evidence type="ECO:0000313" key="9">
    <source>
        <dbReference type="Proteomes" id="UP000027075"/>
    </source>
</evidence>
<evidence type="ECO:0000313" key="10">
    <source>
        <dbReference type="Proteomes" id="UP000299011"/>
    </source>
</evidence>
<dbReference type="Pfam" id="PF25213">
    <property type="entry name" value="HVO_A0261_N"/>
    <property type="match status" value="1"/>
</dbReference>
<dbReference type="InterPro" id="IPR036388">
    <property type="entry name" value="WH-like_DNA-bd_sf"/>
</dbReference>
<sequence length="264" mass="29425">MSTNSRIDPDDVVDAVARRADVIQRLLDGPQYNRDIRESLGVSRSTAYKAIRELEELGLARRGDSGYELTAAGYLLFEEYQRFRSRVEVICRPAQLLAILPTDIDLDVEVLEGAEVSFAERHAPNRPVTMIGDAIRDADVLRGTGPVVLPSYVDLFHEQFIAGKLEAELVFERAAFNHLATDYADQFAEAVESDVLKVQVTDEELPFGLLVIEEPTPKVGIIVYDRGGELRGFILNDSERAVEWGKEKWEQYRAEATPATPGGS</sequence>
<dbReference type="CDD" id="cd00090">
    <property type="entry name" value="HTH_ARSR"/>
    <property type="match status" value="1"/>
</dbReference>
<evidence type="ECO:0000313" key="6">
    <source>
        <dbReference type="EMBL" id="QCQ76793.1"/>
    </source>
</evidence>
<dbReference type="Pfam" id="PF08350">
    <property type="entry name" value="FilR1_middle"/>
    <property type="match status" value="1"/>
</dbReference>
<geneLocation type="plasmid" evidence="3 7">
    <name>pHM500</name>
</geneLocation>
<dbReference type="EMBL" id="CP001871">
    <property type="protein sequence ID" value="AFK21558.2"/>
    <property type="molecule type" value="Genomic_DNA"/>
</dbReference>
<dbReference type="InterPro" id="IPR011991">
    <property type="entry name" value="ArsR-like_HTH"/>
</dbReference>
<dbReference type="Proteomes" id="UP000006469">
    <property type="component" value="Plasmid pHM500"/>
</dbReference>
<evidence type="ECO:0000313" key="4">
    <source>
        <dbReference type="EMBL" id="AHZ24393.1"/>
    </source>
</evidence>
<geneLocation type="plasmid" evidence="4 9">
    <name>HMPLAS1</name>
</geneLocation>
<name>I3RBE8_HALMT</name>
<reference evidence="3" key="1">
    <citation type="journal article" date="2012" name="Appl. Environ. Microbiol.">
        <title>Identification of the haloarchaeal phasin (PhaP) that functions in polyhydroxyalkanoate accumulation and granule formation in Haloferax mediterranei.</title>
        <authorList>
            <person name="Cai S."/>
            <person name="Cai L."/>
            <person name="Liu H."/>
            <person name="Liu X."/>
            <person name="Han J."/>
            <person name="Zhou J."/>
            <person name="Xiang H."/>
        </authorList>
    </citation>
    <scope>NUCLEOTIDE SEQUENCE</scope>
    <source>
        <strain evidence="3">CGMCC 1.2087</strain>
    </source>
</reference>
<dbReference type="EMBL" id="AOLO01000015">
    <property type="protein sequence ID" value="ELZ97133.1"/>
    <property type="molecule type" value="Genomic_DNA"/>
</dbReference>
<evidence type="ECO:0000313" key="5">
    <source>
        <dbReference type="EMBL" id="ELZ97133.1"/>
    </source>
</evidence>
<evidence type="ECO:0000313" key="3">
    <source>
        <dbReference type="EMBL" id="AFK21558.2"/>
    </source>
</evidence>
<dbReference type="KEGG" id="hme:HFX_6439"/>
<feature type="domain" description="Methanogenesis regulatory protein FilR1 middle" evidence="1">
    <location>
        <begin position="124"/>
        <end position="254"/>
    </location>
</feature>
<dbReference type="EMBL" id="CP039140">
    <property type="protein sequence ID" value="QCQ76793.1"/>
    <property type="molecule type" value="Genomic_DNA"/>
</dbReference>
<evidence type="ECO:0000313" key="8">
    <source>
        <dbReference type="Proteomes" id="UP000011603"/>
    </source>
</evidence>
<dbReference type="OrthoDB" id="11410at2157"/>
<dbReference type="Proteomes" id="UP000027075">
    <property type="component" value="Plasmid HMPLAS1"/>
</dbReference>
<reference evidence="5 8" key="3">
    <citation type="journal article" date="2014" name="PLoS Genet.">
        <title>Phylogenetically driven sequencing of extremely halophilic archaea reveals strategies for static and dynamic osmo-response.</title>
        <authorList>
            <person name="Becker E.A."/>
            <person name="Seitzer P.M."/>
            <person name="Tritt A."/>
            <person name="Larsen D."/>
            <person name="Krusor M."/>
            <person name="Yao A.I."/>
            <person name="Wu D."/>
            <person name="Madern D."/>
            <person name="Eisen J.A."/>
            <person name="Darling A.E."/>
            <person name="Facciotti M.T."/>
        </authorList>
    </citation>
    <scope>NUCLEOTIDE SEQUENCE [LARGE SCALE GENOMIC DNA]</scope>
    <source>
        <strain evidence="5">ATCC 33500</strain>
        <strain evidence="8">ATCC 33500 / DSM 1411 / JCM 8866 / NBRC 14739 / NCIMB 2177 / R-4</strain>
    </source>
</reference>
<dbReference type="InterPro" id="IPR036390">
    <property type="entry name" value="WH_DNA-bd_sf"/>
</dbReference>
<protein>
    <submittedName>
        <fullName evidence="6">HTH domain-containing protein</fullName>
    </submittedName>
    <submittedName>
        <fullName evidence="4">TrmB family transcriptional regulator</fullName>
    </submittedName>
</protein>
<evidence type="ECO:0000313" key="7">
    <source>
        <dbReference type="Proteomes" id="UP000006469"/>
    </source>
</evidence>
<geneLocation type="plasmid" evidence="6 10">
    <name>pHME505</name>
</geneLocation>
<dbReference type="InterPro" id="IPR057527">
    <property type="entry name" value="HVO_A0261-like_N"/>
</dbReference>
<proteinExistence type="predicted"/>
<organism evidence="3 7">
    <name type="scientific">Haloferax mediterranei (strain ATCC 33500 / DSM 1411 / JCM 8866 / NBRC 14739 / NCIMB 2177 / R-4)</name>
    <name type="common">Halobacterium mediterranei</name>
    <dbReference type="NCBI Taxonomy" id="523841"/>
    <lineage>
        <taxon>Archaea</taxon>
        <taxon>Methanobacteriati</taxon>
        <taxon>Methanobacteriota</taxon>
        <taxon>Stenosarchaea group</taxon>
        <taxon>Halobacteria</taxon>
        <taxon>Halobacteriales</taxon>
        <taxon>Haloferacaceae</taxon>
        <taxon>Haloferax</taxon>
    </lineage>
</organism>
<evidence type="ECO:0000259" key="1">
    <source>
        <dbReference type="Pfam" id="PF08350"/>
    </source>
</evidence>
<gene>
    <name evidence="3" type="ordered locus">HFX_6439</name>
    <name evidence="4" type="ORF">BM92_15860</name>
    <name evidence="5" type="ORF">C439_17463</name>
    <name evidence="6" type="ORF">E6P09_15785</name>
</gene>
<dbReference type="PATRIC" id="fig|523841.21.peg.3509"/>
<dbReference type="HOGENOM" id="CLU_071220_1_1_2"/>
<dbReference type="RefSeq" id="WP_004060687.1">
    <property type="nucleotide sequence ID" value="NC_017944.1"/>
</dbReference>
<reference evidence="3 7" key="2">
    <citation type="journal article" date="2012" name="J. Bacteriol.">
        <title>Complete genome sequence of the metabolically versatile halophilic archaeon Haloferax mediterranei, a poly(3-hydroxybutyrate-co-3-hydroxyvalerate) producer.</title>
        <authorList>
            <person name="Han J."/>
            <person name="Zhang F."/>
            <person name="Hou J."/>
            <person name="Liu X."/>
            <person name="Li M."/>
            <person name="Liu H."/>
            <person name="Cai L."/>
            <person name="Zhang B."/>
            <person name="Chen Y."/>
            <person name="Zhou J."/>
            <person name="Hu S."/>
            <person name="Xiang H."/>
        </authorList>
    </citation>
    <scope>NUCLEOTIDE SEQUENCE [LARGE SCALE GENOMIC DNA]</scope>
    <source>
        <strain evidence="7">ATCC 33500 / DSM 1411 / JCM 8866 / NBRC 14739 / NCIMB 2177 / R-4</strain>
        <strain evidence="3">CGMCC 1.2087</strain>
        <plasmid evidence="7">pHM500</plasmid>
    </source>
</reference>
<dbReference type="InterPro" id="IPR013561">
    <property type="entry name" value="FilR1_middle_dom"/>
</dbReference>
<feature type="domain" description="HVO-A0261-like N-terminal" evidence="2">
    <location>
        <begin position="15"/>
        <end position="89"/>
    </location>
</feature>
<dbReference type="Gene3D" id="1.10.10.10">
    <property type="entry name" value="Winged helix-like DNA-binding domain superfamily/Winged helix DNA-binding domain"/>
    <property type="match status" value="1"/>
</dbReference>
<evidence type="ECO:0000259" key="2">
    <source>
        <dbReference type="Pfam" id="PF25213"/>
    </source>
</evidence>
<dbReference type="SUPFAM" id="SSF46785">
    <property type="entry name" value="Winged helix' DNA-binding domain"/>
    <property type="match status" value="1"/>
</dbReference>